<dbReference type="Proteomes" id="UP000187181">
    <property type="component" value="Unassembled WGS sequence"/>
</dbReference>
<dbReference type="RefSeq" id="WP_076668669.1">
    <property type="nucleotide sequence ID" value="NZ_FTPP01000002.1"/>
</dbReference>
<dbReference type="Pfam" id="PF13480">
    <property type="entry name" value="Acetyltransf_6"/>
    <property type="match status" value="1"/>
</dbReference>
<accession>A0A1R3XEC7</accession>
<dbReference type="GO" id="GO:0016740">
    <property type="term" value="F:transferase activity"/>
    <property type="evidence" value="ECO:0007669"/>
    <property type="project" value="UniProtKB-KW"/>
</dbReference>
<dbReference type="InterPro" id="IPR016181">
    <property type="entry name" value="Acyl_CoA_acyltransferase"/>
</dbReference>
<dbReference type="InterPro" id="IPR038740">
    <property type="entry name" value="BioF2-like_GNAT_dom"/>
</dbReference>
<evidence type="ECO:0000259" key="1">
    <source>
        <dbReference type="Pfam" id="PF13480"/>
    </source>
</evidence>
<sequence>MVAVVRYSDRYKAEWDAFVKASKNGTFLLQRDYMAYHADRFEDHSLLFYHKDKLMAVLPANVANDELHSHEGLSYGGLVSGRKMKSPLMLQVFDALVRYSQEQHFKTLFYKATPHIYHQLPAEEDLYALFRYGATLYRRDVNSVIDLGQPVRYSKDRRWRLSQGQQREWQVQRSENYAGFMQLVASQLQSRHKLQPVHTAEEVARLAQLFPENISHYTITEGNELLTGALVYETAIVAHCQYIGASDRAQEEGAAYVLLDHLIRQVYAHKKYFSFGISTEQQGLYLNEGLVNYKESYGARTLVHDFYRLDF</sequence>
<organism evidence="2 3">
    <name type="scientific">Pontibacter indicus</name>
    <dbReference type="NCBI Taxonomy" id="1317125"/>
    <lineage>
        <taxon>Bacteria</taxon>
        <taxon>Pseudomonadati</taxon>
        <taxon>Bacteroidota</taxon>
        <taxon>Cytophagia</taxon>
        <taxon>Cytophagales</taxon>
        <taxon>Hymenobacteraceae</taxon>
        <taxon>Pontibacter</taxon>
    </lineage>
</organism>
<evidence type="ECO:0000313" key="2">
    <source>
        <dbReference type="EMBL" id="SIT89741.1"/>
    </source>
</evidence>
<dbReference type="OrthoDB" id="9808687at2"/>
<dbReference type="EMBL" id="FTPP01000002">
    <property type="protein sequence ID" value="SIT89741.1"/>
    <property type="molecule type" value="Genomic_DNA"/>
</dbReference>
<gene>
    <name evidence="2" type="ORF">SAMN05444128_2112</name>
</gene>
<proteinExistence type="predicted"/>
<keyword evidence="2" id="KW-0808">Transferase</keyword>
<evidence type="ECO:0000313" key="3">
    <source>
        <dbReference type="Proteomes" id="UP000187181"/>
    </source>
</evidence>
<protein>
    <submittedName>
        <fullName evidence="2">Acetyltransferase (GNAT) domain-containing protein</fullName>
    </submittedName>
</protein>
<dbReference type="SUPFAM" id="SSF55729">
    <property type="entry name" value="Acyl-CoA N-acyltransferases (Nat)"/>
    <property type="match status" value="1"/>
</dbReference>
<dbReference type="Gene3D" id="3.40.630.30">
    <property type="match status" value="1"/>
</dbReference>
<keyword evidence="3" id="KW-1185">Reference proteome</keyword>
<dbReference type="STRING" id="1317125.SAMN05444128_2112"/>
<dbReference type="AlphaFoldDB" id="A0A1R3XEC7"/>
<reference evidence="3" key="1">
    <citation type="submission" date="2017-01" db="EMBL/GenBank/DDBJ databases">
        <authorList>
            <person name="Varghese N."/>
            <person name="Submissions S."/>
        </authorList>
    </citation>
    <scope>NUCLEOTIDE SEQUENCE [LARGE SCALE GENOMIC DNA]</scope>
    <source>
        <strain evidence="3">LP100</strain>
    </source>
</reference>
<feature type="domain" description="BioF2-like acetyltransferase" evidence="1">
    <location>
        <begin position="166"/>
        <end position="280"/>
    </location>
</feature>
<name>A0A1R3XEC7_9BACT</name>